<dbReference type="RefSeq" id="WP_185718926.1">
    <property type="nucleotide sequence ID" value="NZ_BAAAWI010000001.1"/>
</dbReference>
<organism evidence="1 2">
    <name type="scientific">Pseudonocardia petroleophila</name>
    <dbReference type="NCBI Taxonomy" id="37331"/>
    <lineage>
        <taxon>Bacteria</taxon>
        <taxon>Bacillati</taxon>
        <taxon>Actinomycetota</taxon>
        <taxon>Actinomycetes</taxon>
        <taxon>Pseudonocardiales</taxon>
        <taxon>Pseudonocardiaceae</taxon>
        <taxon>Pseudonocardia</taxon>
    </lineage>
</organism>
<name>A0A7G7MHB5_9PSEU</name>
<protein>
    <submittedName>
        <fullName evidence="1">DUF4192 domain-containing protein</fullName>
    </submittedName>
</protein>
<dbReference type="Pfam" id="PF13830">
    <property type="entry name" value="DUF4192"/>
    <property type="match status" value="1"/>
</dbReference>
<dbReference type="EMBL" id="CP060131">
    <property type="protein sequence ID" value="QNG52176.1"/>
    <property type="molecule type" value="Genomic_DNA"/>
</dbReference>
<gene>
    <name evidence="1" type="ORF">H6H00_29735</name>
</gene>
<proteinExistence type="predicted"/>
<sequence>MTSTPVAGPAPTLLRLGRPADLVAAVPVMLGFRPRESLVLVATGGPSGRRIGLTLRVDLPPPPQVPDVVRHAAATLCTDDPVGAAVVVVGAGARRRTDVVDVAVETLDDHGVTVHTAVWAEHTDGGGRWGCFGECACTGVLPDPAGTELAAAAVLAGAVLRGSRDELLRLVEPVDGIAIRRREGLLVASAGPGGPVDDDAVHLAALDAALAESAAGRCVIDDTRAVALAAALTRPTVRDAVLRRCAHDPGGLPGAEALWAALCRELPDPEAAEPAALLAATALLRGEGALANVALDRAERSWPGHRLTRLLRSAASVPLRPAEIREALLGGRP</sequence>
<dbReference type="Proteomes" id="UP000515728">
    <property type="component" value="Chromosome"/>
</dbReference>
<evidence type="ECO:0000313" key="1">
    <source>
        <dbReference type="EMBL" id="QNG52176.1"/>
    </source>
</evidence>
<reference evidence="1 2" key="1">
    <citation type="submission" date="2020-08" db="EMBL/GenBank/DDBJ databases">
        <authorList>
            <person name="Mo P."/>
        </authorList>
    </citation>
    <scope>NUCLEOTIDE SEQUENCE [LARGE SCALE GENOMIC DNA]</scope>
    <source>
        <strain evidence="1 2">CGMCC 4.1532</strain>
    </source>
</reference>
<keyword evidence="2" id="KW-1185">Reference proteome</keyword>
<evidence type="ECO:0000313" key="2">
    <source>
        <dbReference type="Proteomes" id="UP000515728"/>
    </source>
</evidence>
<dbReference type="AlphaFoldDB" id="A0A7G7MHB5"/>
<dbReference type="KEGG" id="ppel:H6H00_29735"/>
<dbReference type="InterPro" id="IPR025447">
    <property type="entry name" value="DUF4192"/>
</dbReference>
<accession>A0A7G7MHB5</accession>